<dbReference type="STRING" id="1402135.SAMN05444149_102283"/>
<dbReference type="PANTHER" id="PTHR33164:SF13">
    <property type="entry name" value="4-HYDROXYPHENYLACETATE CATABOLISM PROTEIN"/>
    <property type="match status" value="1"/>
</dbReference>
<sequence>MRQTLPSTGRSLPIALMHAREAVMGPIRDMLGASGVTEQQWRVLRVLEEAGPLDASTLARRAALLQPSLTRIVKGMVAKGLVTQVQGAQDRRRQEVAITPAGSALIAANAARAAEIAESWRAHLGGDRYEALLDLLGDLADPDAAQ</sequence>
<protein>
    <submittedName>
        <fullName evidence="5">MarR family protein</fullName>
    </submittedName>
</protein>
<dbReference type="GO" id="GO:0006950">
    <property type="term" value="P:response to stress"/>
    <property type="evidence" value="ECO:0007669"/>
    <property type="project" value="TreeGrafter"/>
</dbReference>
<keyword evidence="3" id="KW-0804">Transcription</keyword>
<evidence type="ECO:0000256" key="2">
    <source>
        <dbReference type="ARBA" id="ARBA00023125"/>
    </source>
</evidence>
<dbReference type="PANTHER" id="PTHR33164">
    <property type="entry name" value="TRANSCRIPTIONAL REGULATOR, MARR FAMILY"/>
    <property type="match status" value="1"/>
</dbReference>
<dbReference type="EMBL" id="CP022415">
    <property type="protein sequence ID" value="ASM71110.1"/>
    <property type="molecule type" value="Genomic_DNA"/>
</dbReference>
<name>A0A221JWU5_9RHOB</name>
<gene>
    <name evidence="5" type="ORF">SULPSESMR1_00274</name>
</gene>
<keyword evidence="6" id="KW-1185">Reference proteome</keyword>
<dbReference type="AlphaFoldDB" id="A0A221JWU5"/>
<dbReference type="KEGG" id="spse:SULPSESMR1_00274"/>
<dbReference type="SMART" id="SM00347">
    <property type="entry name" value="HTH_MARR"/>
    <property type="match status" value="1"/>
</dbReference>
<dbReference type="Pfam" id="PF12802">
    <property type="entry name" value="MarR_2"/>
    <property type="match status" value="1"/>
</dbReference>
<evidence type="ECO:0000259" key="4">
    <source>
        <dbReference type="PROSITE" id="PS50995"/>
    </source>
</evidence>
<dbReference type="SUPFAM" id="SSF46785">
    <property type="entry name" value="Winged helix' DNA-binding domain"/>
    <property type="match status" value="1"/>
</dbReference>
<dbReference type="NCBIfam" id="TIGR02337">
    <property type="entry name" value="HpaR"/>
    <property type="match status" value="1"/>
</dbReference>
<dbReference type="InterPro" id="IPR023187">
    <property type="entry name" value="Tscrpt_reg_MarR-type_CS"/>
</dbReference>
<feature type="domain" description="HTH marR-type" evidence="4">
    <location>
        <begin position="9"/>
        <end position="141"/>
    </location>
</feature>
<evidence type="ECO:0000256" key="1">
    <source>
        <dbReference type="ARBA" id="ARBA00023015"/>
    </source>
</evidence>
<keyword evidence="2" id="KW-0238">DNA-binding</keyword>
<dbReference type="InterPro" id="IPR000835">
    <property type="entry name" value="HTH_MarR-typ"/>
</dbReference>
<dbReference type="PROSITE" id="PS01117">
    <property type="entry name" value="HTH_MARR_1"/>
    <property type="match status" value="1"/>
</dbReference>
<keyword evidence="1" id="KW-0805">Transcription regulation</keyword>
<reference evidence="5 6" key="1">
    <citation type="submission" date="2017-07" db="EMBL/GenBank/DDBJ databases">
        <title>Genome Sequence of Sulfitobacter pseudonitzschiae Strain SMR1 Isolated from a culture of the Diatom Skeletonema marinoi.</title>
        <authorList>
            <person name="Topel M."/>
            <person name="Pinder M.I.M."/>
            <person name="Johansson O.N."/>
            <person name="Kourtchenko O."/>
            <person name="Godhe A."/>
            <person name="Clarke A.K."/>
        </authorList>
    </citation>
    <scope>NUCLEOTIDE SEQUENCE [LARGE SCALE GENOMIC DNA]</scope>
    <source>
        <strain evidence="5 6">SMR1</strain>
    </source>
</reference>
<evidence type="ECO:0000256" key="3">
    <source>
        <dbReference type="ARBA" id="ARBA00023163"/>
    </source>
</evidence>
<dbReference type="OrthoDB" id="8588347at2"/>
<evidence type="ECO:0000313" key="6">
    <source>
        <dbReference type="Proteomes" id="UP000199754"/>
    </source>
</evidence>
<dbReference type="GO" id="GO:0003700">
    <property type="term" value="F:DNA-binding transcription factor activity"/>
    <property type="evidence" value="ECO:0007669"/>
    <property type="project" value="InterPro"/>
</dbReference>
<dbReference type="PROSITE" id="PS50995">
    <property type="entry name" value="HTH_MARR_2"/>
    <property type="match status" value="1"/>
</dbReference>
<dbReference type="Proteomes" id="UP000199754">
    <property type="component" value="Chromosome"/>
</dbReference>
<proteinExistence type="predicted"/>
<dbReference type="Gene3D" id="1.10.10.10">
    <property type="entry name" value="Winged helix-like DNA-binding domain superfamily/Winged helix DNA-binding domain"/>
    <property type="match status" value="1"/>
</dbReference>
<evidence type="ECO:0000313" key="5">
    <source>
        <dbReference type="EMBL" id="ASM71110.1"/>
    </source>
</evidence>
<dbReference type="InterPro" id="IPR036390">
    <property type="entry name" value="WH_DNA-bd_sf"/>
</dbReference>
<dbReference type="GO" id="GO:0003677">
    <property type="term" value="F:DNA binding"/>
    <property type="evidence" value="ECO:0007669"/>
    <property type="project" value="UniProtKB-KW"/>
</dbReference>
<dbReference type="InterPro" id="IPR039422">
    <property type="entry name" value="MarR/SlyA-like"/>
</dbReference>
<dbReference type="RefSeq" id="WP_089419215.1">
    <property type="nucleotide sequence ID" value="NZ_CP022415.1"/>
</dbReference>
<dbReference type="InterPro" id="IPR036388">
    <property type="entry name" value="WH-like_DNA-bd_sf"/>
</dbReference>
<organism evidence="5 6">
    <name type="scientific">Pseudosulfitobacter pseudonitzschiae</name>
    <dbReference type="NCBI Taxonomy" id="1402135"/>
    <lineage>
        <taxon>Bacteria</taxon>
        <taxon>Pseudomonadati</taxon>
        <taxon>Pseudomonadota</taxon>
        <taxon>Alphaproteobacteria</taxon>
        <taxon>Rhodobacterales</taxon>
        <taxon>Roseobacteraceae</taxon>
        <taxon>Pseudosulfitobacter</taxon>
    </lineage>
</organism>
<dbReference type="GO" id="GO:0045892">
    <property type="term" value="P:negative regulation of DNA-templated transcription"/>
    <property type="evidence" value="ECO:0007669"/>
    <property type="project" value="InterPro"/>
</dbReference>
<accession>A0A221JWU5</accession>
<dbReference type="InterPro" id="IPR012712">
    <property type="entry name" value="HpaR/FarR"/>
</dbReference>